<reference evidence="1" key="1">
    <citation type="submission" date="2022-03" db="EMBL/GenBank/DDBJ databases">
        <authorList>
            <person name="Sayadi A."/>
        </authorList>
    </citation>
    <scope>NUCLEOTIDE SEQUENCE</scope>
</reference>
<dbReference type="EMBL" id="CAKOFQ010008844">
    <property type="protein sequence ID" value="CAH2016219.1"/>
    <property type="molecule type" value="Genomic_DNA"/>
</dbReference>
<keyword evidence="2" id="KW-1185">Reference proteome</keyword>
<protein>
    <submittedName>
        <fullName evidence="1">Uncharacterized protein</fullName>
    </submittedName>
</protein>
<accession>A0A9P0VP06</accession>
<dbReference type="Proteomes" id="UP001152888">
    <property type="component" value="Unassembled WGS sequence"/>
</dbReference>
<evidence type="ECO:0000313" key="1">
    <source>
        <dbReference type="EMBL" id="CAH2016219.1"/>
    </source>
</evidence>
<name>A0A9P0VP06_ACAOB</name>
<evidence type="ECO:0000313" key="2">
    <source>
        <dbReference type="Proteomes" id="UP001152888"/>
    </source>
</evidence>
<sequence length="58" mass="6551">MDNAYAAEDCMTGKWYVTTTVLGGILRSWKMFGVFRIKKREIIRCLLVALGAGCVFVF</sequence>
<dbReference type="AlphaFoldDB" id="A0A9P0VP06"/>
<gene>
    <name evidence="1" type="ORF">ACAOBT_LOCUS35226</name>
</gene>
<proteinExistence type="predicted"/>
<comment type="caution">
    <text evidence="1">The sequence shown here is derived from an EMBL/GenBank/DDBJ whole genome shotgun (WGS) entry which is preliminary data.</text>
</comment>
<organism evidence="1 2">
    <name type="scientific">Acanthoscelides obtectus</name>
    <name type="common">Bean weevil</name>
    <name type="synonym">Bruchus obtectus</name>
    <dbReference type="NCBI Taxonomy" id="200917"/>
    <lineage>
        <taxon>Eukaryota</taxon>
        <taxon>Metazoa</taxon>
        <taxon>Ecdysozoa</taxon>
        <taxon>Arthropoda</taxon>
        <taxon>Hexapoda</taxon>
        <taxon>Insecta</taxon>
        <taxon>Pterygota</taxon>
        <taxon>Neoptera</taxon>
        <taxon>Endopterygota</taxon>
        <taxon>Coleoptera</taxon>
        <taxon>Polyphaga</taxon>
        <taxon>Cucujiformia</taxon>
        <taxon>Chrysomeloidea</taxon>
        <taxon>Chrysomelidae</taxon>
        <taxon>Bruchinae</taxon>
        <taxon>Bruchini</taxon>
        <taxon>Acanthoscelides</taxon>
    </lineage>
</organism>